<keyword evidence="2" id="KW-1185">Reference proteome</keyword>
<dbReference type="EMBL" id="JAFJYH010000170">
    <property type="protein sequence ID" value="KAG4416926.1"/>
    <property type="molecule type" value="Genomic_DNA"/>
</dbReference>
<organism evidence="1 2">
    <name type="scientific">Cadophora malorum</name>
    <dbReference type="NCBI Taxonomy" id="108018"/>
    <lineage>
        <taxon>Eukaryota</taxon>
        <taxon>Fungi</taxon>
        <taxon>Dikarya</taxon>
        <taxon>Ascomycota</taxon>
        <taxon>Pezizomycotina</taxon>
        <taxon>Leotiomycetes</taxon>
        <taxon>Helotiales</taxon>
        <taxon>Ploettnerulaceae</taxon>
        <taxon>Cadophora</taxon>
    </lineage>
</organism>
<dbReference type="Gene3D" id="3.80.10.10">
    <property type="entry name" value="Ribonuclease Inhibitor"/>
    <property type="match status" value="1"/>
</dbReference>
<protein>
    <submittedName>
        <fullName evidence="1">Uncharacterized protein</fullName>
    </submittedName>
</protein>
<gene>
    <name evidence="1" type="ORF">IFR04_009936</name>
</gene>
<dbReference type="InterPro" id="IPR032675">
    <property type="entry name" value="LRR_dom_sf"/>
</dbReference>
<dbReference type="SUPFAM" id="SSF52047">
    <property type="entry name" value="RNI-like"/>
    <property type="match status" value="1"/>
</dbReference>
<evidence type="ECO:0000313" key="1">
    <source>
        <dbReference type="EMBL" id="KAG4416926.1"/>
    </source>
</evidence>
<accession>A0A8H7TCF7</accession>
<dbReference type="AlphaFoldDB" id="A0A8H7TCF7"/>
<proteinExistence type="predicted"/>
<sequence length="366" mass="41027">MICRSRWESPVGNVDTGTLSSENYRKYSKFCALQGVQEQLYGRQEDLRIIHACVSLLGNIREIVTTSWPGLRHNPPHPDYRNRNSFMESSRFSQGFIKQPDFIPSSCSTLVARAIFEEGKTLPYQAFICGLQASNASLKKLTLSEMPRDFWKNTGATKDDIFPQFWFSVGTTFALLENLDLTVRLGDMGSSKNPTSPDSQLIKLLSSAPKLESLRLHVRRLQILGTASIHLTRLFEKVSCPNLTSFELNGVAIDRDSFVSFCERHSGTLKHLILTNIQLYQKEMQLGTDKDQEIDDWDASLIGTRPGECWVFAVSSLAPLLRLRSAKLSGCVNDYVIRPSGSTKLGPGLVSMPEKELGRSDDIVRT</sequence>
<evidence type="ECO:0000313" key="2">
    <source>
        <dbReference type="Proteomes" id="UP000664132"/>
    </source>
</evidence>
<dbReference type="Proteomes" id="UP000664132">
    <property type="component" value="Unassembled WGS sequence"/>
</dbReference>
<name>A0A8H7TCF7_9HELO</name>
<comment type="caution">
    <text evidence="1">The sequence shown here is derived from an EMBL/GenBank/DDBJ whole genome shotgun (WGS) entry which is preliminary data.</text>
</comment>
<dbReference type="OrthoDB" id="10421294at2759"/>
<reference evidence="1" key="1">
    <citation type="submission" date="2021-02" db="EMBL/GenBank/DDBJ databases">
        <title>Genome sequence Cadophora malorum strain M34.</title>
        <authorList>
            <person name="Stefanovic E."/>
            <person name="Vu D."/>
            <person name="Scully C."/>
            <person name="Dijksterhuis J."/>
            <person name="Roader J."/>
            <person name="Houbraken J."/>
        </authorList>
    </citation>
    <scope>NUCLEOTIDE SEQUENCE</scope>
    <source>
        <strain evidence="1">M34</strain>
    </source>
</reference>